<keyword evidence="3" id="KW-1185">Reference proteome</keyword>
<dbReference type="AlphaFoldDB" id="A0AAJ0I488"/>
<keyword evidence="1" id="KW-0732">Signal</keyword>
<dbReference type="RefSeq" id="XP_062690942.1">
    <property type="nucleotide sequence ID" value="XM_062833309.1"/>
</dbReference>
<name>A0AAJ0I488_9PEZI</name>
<dbReference type="GeneID" id="87870931"/>
<feature type="signal peptide" evidence="1">
    <location>
        <begin position="1"/>
        <end position="19"/>
    </location>
</feature>
<sequence length="84" mass="9454">MIACLCLVCLLSFMIGLHGLVQFGRDIITGPFLLLFFFRRFFPVLVVLVPSPQAEFLPESVQRAQAVDLSKRKKTGNRKQDNTG</sequence>
<evidence type="ECO:0000256" key="1">
    <source>
        <dbReference type="SAM" id="SignalP"/>
    </source>
</evidence>
<evidence type="ECO:0000313" key="2">
    <source>
        <dbReference type="EMBL" id="KAK3489235.1"/>
    </source>
</evidence>
<gene>
    <name evidence="2" type="ORF">B0T23DRAFT_196921</name>
</gene>
<reference evidence="2 3" key="1">
    <citation type="journal article" date="2023" name="Mol. Phylogenet. Evol.">
        <title>Genome-scale phylogeny and comparative genomics of the fungal order Sordariales.</title>
        <authorList>
            <person name="Hensen N."/>
            <person name="Bonometti L."/>
            <person name="Westerberg I."/>
            <person name="Brannstrom I.O."/>
            <person name="Guillou S."/>
            <person name="Cros-Aarteil S."/>
            <person name="Calhoun S."/>
            <person name="Haridas S."/>
            <person name="Kuo A."/>
            <person name="Mondo S."/>
            <person name="Pangilinan J."/>
            <person name="Riley R."/>
            <person name="LaButti K."/>
            <person name="Andreopoulos B."/>
            <person name="Lipzen A."/>
            <person name="Chen C."/>
            <person name="Yan M."/>
            <person name="Daum C."/>
            <person name="Ng V."/>
            <person name="Clum A."/>
            <person name="Steindorff A."/>
            <person name="Ohm R.A."/>
            <person name="Martin F."/>
            <person name="Silar P."/>
            <person name="Natvig D.O."/>
            <person name="Lalanne C."/>
            <person name="Gautier V."/>
            <person name="Ament-Velasquez S.L."/>
            <person name="Kruys A."/>
            <person name="Hutchinson M.I."/>
            <person name="Powell A.J."/>
            <person name="Barry K."/>
            <person name="Miller A.N."/>
            <person name="Grigoriev I.V."/>
            <person name="Debuchy R."/>
            <person name="Gladieux P."/>
            <person name="Hiltunen Thoren M."/>
            <person name="Johannesson H."/>
        </authorList>
    </citation>
    <scope>NUCLEOTIDE SEQUENCE [LARGE SCALE GENOMIC DNA]</scope>
    <source>
        <strain evidence="2 3">FGSC 10403</strain>
    </source>
</reference>
<comment type="caution">
    <text evidence="2">The sequence shown here is derived from an EMBL/GenBank/DDBJ whole genome shotgun (WGS) entry which is preliminary data.</text>
</comment>
<evidence type="ECO:0000313" key="3">
    <source>
        <dbReference type="Proteomes" id="UP001285908"/>
    </source>
</evidence>
<dbReference type="Proteomes" id="UP001285908">
    <property type="component" value="Unassembled WGS sequence"/>
</dbReference>
<organism evidence="2 3">
    <name type="scientific">Neurospora hispaniola</name>
    <dbReference type="NCBI Taxonomy" id="588809"/>
    <lineage>
        <taxon>Eukaryota</taxon>
        <taxon>Fungi</taxon>
        <taxon>Dikarya</taxon>
        <taxon>Ascomycota</taxon>
        <taxon>Pezizomycotina</taxon>
        <taxon>Sordariomycetes</taxon>
        <taxon>Sordariomycetidae</taxon>
        <taxon>Sordariales</taxon>
        <taxon>Sordariaceae</taxon>
        <taxon>Neurospora</taxon>
    </lineage>
</organism>
<proteinExistence type="predicted"/>
<accession>A0AAJ0I488</accession>
<protein>
    <submittedName>
        <fullName evidence="2">Uncharacterized protein</fullName>
    </submittedName>
</protein>
<dbReference type="EMBL" id="JAULSX010000006">
    <property type="protein sequence ID" value="KAK3489235.1"/>
    <property type="molecule type" value="Genomic_DNA"/>
</dbReference>
<feature type="chain" id="PRO_5042604186" evidence="1">
    <location>
        <begin position="20"/>
        <end position="84"/>
    </location>
</feature>